<evidence type="ECO:0000313" key="1">
    <source>
        <dbReference type="EMBL" id="CDO52303.1"/>
    </source>
</evidence>
<dbReference type="EMBL" id="CCBN010000002">
    <property type="protein sequence ID" value="CDO52303.1"/>
    <property type="molecule type" value="Genomic_DNA"/>
</dbReference>
<comment type="caution">
    <text evidence="1">The sequence shown here is derived from an EMBL/GenBank/DDBJ whole genome shotgun (WGS) entry which is preliminary data.</text>
</comment>
<evidence type="ECO:0008006" key="3">
    <source>
        <dbReference type="Google" id="ProtNLM"/>
    </source>
</evidence>
<keyword evidence="2" id="KW-1185">Reference proteome</keyword>
<dbReference type="OrthoDB" id="78652at2759"/>
<sequence length="581" mass="66427">MIHEILVSLSGLPSSLLNSDESDTVFHPSERALFRKVYQFSTLIQELTTRIANTQKQLSYPVSSATSETHDKTFQKAIQLIAPAVVTVFDNSVLKPYLEELEHIEELILARDNKLVNGSNIVPLSVVSTVMSKWKRIISYTLSVLKYLDRITMSTEMPQHNVFEIFKDPNGHQQVEALRQECINSMDRVWQQVVCSWVLYGHNEELARDFFDSTEVVFLPLNLPQSTCQLVYTTGGLMKQLNTYTADLELLRESYLRQFNALKSPIHSYQLLTLINGIRNEIILKTDSKSFSIESLHNLFASFRGIVLFGDPAFSQEFSKTLIGLMDPMSVKLFANSSFSLQQNSPVERVFADAFDQTLKTLAEDILSQYDMFSLSQKIFSLRNNTDEINRVNPEKSFFEKLTGVGVELSYNLDSHQKITIQNTAPYTEMFSFFASFRVAMELLTAMWKENNNYSITAFKTKIFMDTLWEFFQATIVDAEYNGVFQLLADAQSHGVAVNPDELSTKHRLVVEKIYDLLLLNDNQFKSLVSDLIFEIKLLYSTTTTAVNLENLIINIYSYLEDHQSSANLHTLLLKLEFINS</sequence>
<accession>A0A0J9X599</accession>
<protein>
    <recommendedName>
        <fullName evidence="3">Spindle pole body component</fullName>
    </recommendedName>
</protein>
<proteinExistence type="predicted"/>
<name>A0A0J9X599_GEOCN</name>
<gene>
    <name evidence="1" type="ORF">BN980_GECA02s08997g</name>
</gene>
<dbReference type="STRING" id="1173061.A0A0J9X599"/>
<reference evidence="1" key="1">
    <citation type="submission" date="2014-03" db="EMBL/GenBank/DDBJ databases">
        <authorList>
            <person name="Casaregola S."/>
        </authorList>
    </citation>
    <scope>NUCLEOTIDE SEQUENCE [LARGE SCALE GENOMIC DNA]</scope>
    <source>
        <strain evidence="1">CLIB 918</strain>
    </source>
</reference>
<dbReference type="Proteomes" id="UP000242525">
    <property type="component" value="Unassembled WGS sequence"/>
</dbReference>
<evidence type="ECO:0000313" key="2">
    <source>
        <dbReference type="Proteomes" id="UP000242525"/>
    </source>
</evidence>
<organism evidence="1 2">
    <name type="scientific">Geotrichum candidum</name>
    <name type="common">Oospora lactis</name>
    <name type="synonym">Dipodascus geotrichum</name>
    <dbReference type="NCBI Taxonomy" id="1173061"/>
    <lineage>
        <taxon>Eukaryota</taxon>
        <taxon>Fungi</taxon>
        <taxon>Dikarya</taxon>
        <taxon>Ascomycota</taxon>
        <taxon>Saccharomycotina</taxon>
        <taxon>Dipodascomycetes</taxon>
        <taxon>Dipodascales</taxon>
        <taxon>Dipodascaceae</taxon>
        <taxon>Geotrichum</taxon>
    </lineage>
</organism>
<dbReference type="AlphaFoldDB" id="A0A0J9X599"/>